<dbReference type="Proteomes" id="UP000238762">
    <property type="component" value="Unassembled WGS sequence"/>
</dbReference>
<keyword evidence="3" id="KW-1185">Reference proteome</keyword>
<comment type="caution">
    <text evidence="2">The sequence shown here is derived from an EMBL/GenBank/DDBJ whole genome shotgun (WGS) entry which is preliminary data.</text>
</comment>
<evidence type="ECO:0000313" key="2">
    <source>
        <dbReference type="EMBL" id="PSB00867.1"/>
    </source>
</evidence>
<accession>A0A2T1BY67</accession>
<reference evidence="2 3" key="2">
    <citation type="submission" date="2018-03" db="EMBL/GenBank/DDBJ databases">
        <title>The ancient ancestry and fast evolution of plastids.</title>
        <authorList>
            <person name="Moore K.R."/>
            <person name="Magnabosco C."/>
            <person name="Momper L."/>
            <person name="Gold D.A."/>
            <person name="Bosak T."/>
            <person name="Fournier G.P."/>
        </authorList>
    </citation>
    <scope>NUCLEOTIDE SEQUENCE [LARGE SCALE GENOMIC DNA]</scope>
    <source>
        <strain evidence="2 3">CCAP 1448/3</strain>
    </source>
</reference>
<dbReference type="EMBL" id="PVWJ01000152">
    <property type="protein sequence ID" value="PSB00867.1"/>
    <property type="molecule type" value="Genomic_DNA"/>
</dbReference>
<name>A0A2T1BY67_9CYAN</name>
<gene>
    <name evidence="2" type="ORF">C7B64_21240</name>
</gene>
<feature type="region of interest" description="Disordered" evidence="1">
    <location>
        <begin position="1"/>
        <end position="30"/>
    </location>
</feature>
<evidence type="ECO:0000313" key="3">
    <source>
        <dbReference type="Proteomes" id="UP000238762"/>
    </source>
</evidence>
<reference evidence="2 3" key="1">
    <citation type="submission" date="2018-02" db="EMBL/GenBank/DDBJ databases">
        <authorList>
            <person name="Cohen D.B."/>
            <person name="Kent A.D."/>
        </authorList>
    </citation>
    <scope>NUCLEOTIDE SEQUENCE [LARGE SCALE GENOMIC DNA]</scope>
    <source>
        <strain evidence="2 3">CCAP 1448/3</strain>
    </source>
</reference>
<dbReference type="AlphaFoldDB" id="A0A2T1BY67"/>
<evidence type="ECO:0008006" key="4">
    <source>
        <dbReference type="Google" id="ProtNLM"/>
    </source>
</evidence>
<dbReference type="RefSeq" id="WP_106291144.1">
    <property type="nucleotide sequence ID" value="NZ_CAWNTC010000190.1"/>
</dbReference>
<proteinExistence type="predicted"/>
<sequence>MNKPPYRSLPPHQRREAIAQSDPATAQAPPKQPFNWKMAGMASVSLIALSIPVIWQAQQPSILHINAIDISDSAKNHQPELAKQVCQTGSEYRQSGDRLVTIFFAHRAEIVSTQDINGQLDSLAACQRSLEFKSSDTTKYPGTDFMAPLAESLLVIKQPQNRSRPVVITMTLHQAEAGPGIAKLDWDKARQLVRQITSDRGILVIIGPTGELQTQLMQHLAELPHVLICPAQGGTDCVRQAFSQGRYL</sequence>
<evidence type="ECO:0000256" key="1">
    <source>
        <dbReference type="SAM" id="MobiDB-lite"/>
    </source>
</evidence>
<organism evidence="2 3">
    <name type="scientific">Merismopedia glauca CCAP 1448/3</name>
    <dbReference type="NCBI Taxonomy" id="1296344"/>
    <lineage>
        <taxon>Bacteria</taxon>
        <taxon>Bacillati</taxon>
        <taxon>Cyanobacteriota</taxon>
        <taxon>Cyanophyceae</taxon>
        <taxon>Synechococcales</taxon>
        <taxon>Merismopediaceae</taxon>
        <taxon>Merismopedia</taxon>
    </lineage>
</organism>
<protein>
    <recommendedName>
        <fullName evidence="4">VWFA domain-containing protein</fullName>
    </recommendedName>
</protein>